<evidence type="ECO:0000313" key="2">
    <source>
        <dbReference type="EMBL" id="KAK4541101.1"/>
    </source>
</evidence>
<gene>
    <name evidence="2" type="ORF">LTR36_008326</name>
</gene>
<dbReference type="AlphaFoldDB" id="A0AAV9J7R7"/>
<sequence length="151" mass="16769">MEPNSLLTTLPPELLSIITEYAEIHDVLLLRLTCREVCAAANHIFIDTYFKVRVHLYSPEALQVLVDITSHPHLIKKLERIKIEMLLPKAVCEAAELTEHDASITSRWLTEMHSLVESDAAVNLLSKTLQNLAAAKKIPMISLSGCGDGLT</sequence>
<comment type="caution">
    <text evidence="2">The sequence shown here is derived from an EMBL/GenBank/DDBJ whole genome shotgun (WGS) entry which is preliminary data.</text>
</comment>
<name>A0AAV9J7R7_9PEZI</name>
<reference evidence="2 3" key="1">
    <citation type="submission" date="2021-11" db="EMBL/GenBank/DDBJ databases">
        <title>Black yeast isolated from Biological Soil Crust.</title>
        <authorList>
            <person name="Kurbessoian T."/>
        </authorList>
    </citation>
    <scope>NUCLEOTIDE SEQUENCE [LARGE SCALE GENOMIC DNA]</scope>
    <source>
        <strain evidence="2 3">CCFEE 5522</strain>
    </source>
</reference>
<organism evidence="2 3">
    <name type="scientific">Oleoguttula mirabilis</name>
    <dbReference type="NCBI Taxonomy" id="1507867"/>
    <lineage>
        <taxon>Eukaryota</taxon>
        <taxon>Fungi</taxon>
        <taxon>Dikarya</taxon>
        <taxon>Ascomycota</taxon>
        <taxon>Pezizomycotina</taxon>
        <taxon>Dothideomycetes</taxon>
        <taxon>Dothideomycetidae</taxon>
        <taxon>Mycosphaerellales</taxon>
        <taxon>Teratosphaeriaceae</taxon>
        <taxon>Oleoguttula</taxon>
    </lineage>
</organism>
<dbReference type="EMBL" id="JAVFHQ010000057">
    <property type="protein sequence ID" value="KAK4541101.1"/>
    <property type="molecule type" value="Genomic_DNA"/>
</dbReference>
<dbReference type="InterPro" id="IPR001810">
    <property type="entry name" value="F-box_dom"/>
</dbReference>
<evidence type="ECO:0000313" key="3">
    <source>
        <dbReference type="Proteomes" id="UP001324427"/>
    </source>
</evidence>
<feature type="domain" description="F-box" evidence="1">
    <location>
        <begin position="4"/>
        <end position="53"/>
    </location>
</feature>
<proteinExistence type="predicted"/>
<protein>
    <recommendedName>
        <fullName evidence="1">F-box domain-containing protein</fullName>
    </recommendedName>
</protein>
<accession>A0AAV9J7R7</accession>
<dbReference type="Proteomes" id="UP001324427">
    <property type="component" value="Unassembled WGS sequence"/>
</dbReference>
<dbReference type="PROSITE" id="PS50181">
    <property type="entry name" value="FBOX"/>
    <property type="match status" value="1"/>
</dbReference>
<keyword evidence="3" id="KW-1185">Reference proteome</keyword>
<evidence type="ECO:0000259" key="1">
    <source>
        <dbReference type="PROSITE" id="PS50181"/>
    </source>
</evidence>